<evidence type="ECO:0000313" key="7">
    <source>
        <dbReference type="EMBL" id="AKG47584.1"/>
    </source>
</evidence>
<dbReference type="SUPFAM" id="SSF51182">
    <property type="entry name" value="RmlC-like cupins"/>
    <property type="match status" value="1"/>
</dbReference>
<reference evidence="7" key="1">
    <citation type="journal article" date="2015" name="ACS Chem. Biol.">
        <title>Sparsomycin Biosynthesis Highlights Unusual Module Architecture and Processing Mechanism in Non-ribosomal Peptide Synthetase.</title>
        <authorList>
            <person name="Rui Z."/>
            <person name="Huang W."/>
            <person name="Xu F."/>
            <person name="Han M."/>
            <person name="Liu X."/>
            <person name="Lin S."/>
            <person name="Zhang W."/>
        </authorList>
    </citation>
    <scope>NUCLEOTIDE SEQUENCE</scope>
</reference>
<dbReference type="CDD" id="cd10548">
    <property type="entry name" value="cupin_CDO"/>
    <property type="match status" value="1"/>
</dbReference>
<protein>
    <submittedName>
        <fullName evidence="7">SpsP</fullName>
    </submittedName>
</protein>
<keyword evidence="2 6" id="KW-0479">Metal-binding</keyword>
<dbReference type="GO" id="GO:0016702">
    <property type="term" value="F:oxidoreductase activity, acting on single donors with incorporation of molecular oxygen, incorporation of two atoms of oxygen"/>
    <property type="evidence" value="ECO:0007669"/>
    <property type="project" value="InterPro"/>
</dbReference>
<dbReference type="InterPro" id="IPR010300">
    <property type="entry name" value="CDO_1"/>
</dbReference>
<dbReference type="EMBL" id="KP861867">
    <property type="protein sequence ID" value="AKG47584.1"/>
    <property type="molecule type" value="Genomic_DNA"/>
</dbReference>
<evidence type="ECO:0000256" key="3">
    <source>
        <dbReference type="ARBA" id="ARBA00022964"/>
    </source>
</evidence>
<evidence type="ECO:0000256" key="5">
    <source>
        <dbReference type="ARBA" id="ARBA00023004"/>
    </source>
</evidence>
<evidence type="ECO:0000256" key="1">
    <source>
        <dbReference type="ARBA" id="ARBA00006622"/>
    </source>
</evidence>
<accession>A0A0G2T3Z5</accession>
<dbReference type="InterPro" id="IPR011051">
    <property type="entry name" value="RmlC_Cupin_sf"/>
</dbReference>
<dbReference type="InterPro" id="IPR014710">
    <property type="entry name" value="RmlC-like_jellyroll"/>
</dbReference>
<keyword evidence="5 6" id="KW-0408">Iron</keyword>
<sequence>MDVTTLIDAVARIKSEADELTHQEIIDRLSGPLAEFTTSTENQGFAEAYSPSGNYTRLLLNDPQEPYQIVLVFWGPGRGSPIHDHDDTIGAVSALTGETKEIKYIVTRCEGEHVKLTQGSEFTIAPGRVTPILPEDDKQLHLMINEKRRWAATVHVYLTAIHRYRQYEPAPDGSFRTAETSLWFDECGVGRRMTRSARS</sequence>
<feature type="binding site" evidence="6">
    <location>
        <position position="85"/>
    </location>
    <ligand>
        <name>Fe cation</name>
        <dbReference type="ChEBI" id="CHEBI:24875"/>
        <note>catalytic</note>
    </ligand>
</feature>
<name>A0A0G2T3Z5_9ACTN</name>
<evidence type="ECO:0000256" key="2">
    <source>
        <dbReference type="ARBA" id="ARBA00022723"/>
    </source>
</evidence>
<dbReference type="PANTHER" id="PTHR12918:SF1">
    <property type="entry name" value="CYSTEINE DIOXYGENASE TYPE 1"/>
    <property type="match status" value="1"/>
</dbReference>
<organism evidence="7">
    <name type="scientific">Streptomyces sparsogenes</name>
    <dbReference type="NCBI Taxonomy" id="67365"/>
    <lineage>
        <taxon>Bacteria</taxon>
        <taxon>Bacillati</taxon>
        <taxon>Actinomycetota</taxon>
        <taxon>Actinomycetes</taxon>
        <taxon>Kitasatosporales</taxon>
        <taxon>Streptomycetaceae</taxon>
        <taxon>Streptomyces</taxon>
    </lineage>
</organism>
<dbReference type="PANTHER" id="PTHR12918">
    <property type="entry name" value="CYSTEINE DIOXYGENASE"/>
    <property type="match status" value="1"/>
</dbReference>
<evidence type="ECO:0000256" key="6">
    <source>
        <dbReference type="PIRSR" id="PIRSR610300-51"/>
    </source>
</evidence>
<keyword evidence="4" id="KW-0560">Oxidoreductase</keyword>
<dbReference type="AlphaFoldDB" id="A0A0G2T3Z5"/>
<feature type="binding site" evidence="6">
    <location>
        <position position="83"/>
    </location>
    <ligand>
        <name>Fe cation</name>
        <dbReference type="ChEBI" id="CHEBI:24875"/>
        <note>catalytic</note>
    </ligand>
</feature>
<dbReference type="Pfam" id="PF05995">
    <property type="entry name" value="CDO_I"/>
    <property type="match status" value="1"/>
</dbReference>
<evidence type="ECO:0000256" key="4">
    <source>
        <dbReference type="ARBA" id="ARBA00023002"/>
    </source>
</evidence>
<proteinExistence type="inferred from homology"/>
<dbReference type="Gene3D" id="2.60.120.10">
    <property type="entry name" value="Jelly Rolls"/>
    <property type="match status" value="1"/>
</dbReference>
<dbReference type="GO" id="GO:0008198">
    <property type="term" value="F:ferrous iron binding"/>
    <property type="evidence" value="ECO:0007669"/>
    <property type="project" value="TreeGrafter"/>
</dbReference>
<comment type="similarity">
    <text evidence="1">Belongs to the cysteine dioxygenase family.</text>
</comment>
<keyword evidence="3" id="KW-0223">Dioxygenase</keyword>
<feature type="binding site" evidence="6">
    <location>
        <position position="141"/>
    </location>
    <ligand>
        <name>Fe cation</name>
        <dbReference type="ChEBI" id="CHEBI:24875"/>
        <note>catalytic</note>
    </ligand>
</feature>